<evidence type="ECO:0000256" key="11">
    <source>
        <dbReference type="ARBA" id="ARBA00047899"/>
    </source>
</evidence>
<evidence type="ECO:0000256" key="8">
    <source>
        <dbReference type="ARBA" id="ARBA00022777"/>
    </source>
</evidence>
<accession>G8ZYV7</accession>
<feature type="domain" description="Protein kinase" evidence="15">
    <location>
        <begin position="22"/>
        <end position="311"/>
    </location>
</feature>
<feature type="compositionally biased region" description="Basic and acidic residues" evidence="14">
    <location>
        <begin position="571"/>
        <end position="599"/>
    </location>
</feature>
<comment type="subcellular location">
    <subcellularLocation>
        <location evidence="1">Cytoplasm</location>
        <location evidence="1">Cytoskeleton</location>
        <location evidence="1">Actin patch</location>
    </subcellularLocation>
</comment>
<dbReference type="FunFam" id="1.10.510.10:FF:000441">
    <property type="entry name" value="Serine/threonine protein kinase"/>
    <property type="match status" value="1"/>
</dbReference>
<dbReference type="PANTHER" id="PTHR22967">
    <property type="entry name" value="SERINE/THREONINE PROTEIN KINASE"/>
    <property type="match status" value="1"/>
</dbReference>
<dbReference type="Pfam" id="PF00069">
    <property type="entry name" value="Pkinase"/>
    <property type="match status" value="1"/>
</dbReference>
<dbReference type="EMBL" id="HE616748">
    <property type="protein sequence ID" value="CCE93582.1"/>
    <property type="molecule type" value="Genomic_DNA"/>
</dbReference>
<feature type="region of interest" description="Disordered" evidence="14">
    <location>
        <begin position="374"/>
        <end position="509"/>
    </location>
</feature>
<evidence type="ECO:0000256" key="6">
    <source>
        <dbReference type="ARBA" id="ARBA00022679"/>
    </source>
</evidence>
<evidence type="ECO:0000256" key="7">
    <source>
        <dbReference type="ARBA" id="ARBA00022741"/>
    </source>
</evidence>
<dbReference type="CDD" id="cd14037">
    <property type="entry name" value="STKc_NAK_like"/>
    <property type="match status" value="1"/>
</dbReference>
<keyword evidence="8" id="KW-0418">Kinase</keyword>
<feature type="compositionally biased region" description="Low complexity" evidence="14">
    <location>
        <begin position="481"/>
        <end position="497"/>
    </location>
</feature>
<organism evidence="16 17">
    <name type="scientific">Torulaspora delbrueckii</name>
    <name type="common">Yeast</name>
    <name type="synonym">Candida colliculosa</name>
    <dbReference type="NCBI Taxonomy" id="4950"/>
    <lineage>
        <taxon>Eukaryota</taxon>
        <taxon>Fungi</taxon>
        <taxon>Dikarya</taxon>
        <taxon>Ascomycota</taxon>
        <taxon>Saccharomycotina</taxon>
        <taxon>Saccharomycetes</taxon>
        <taxon>Saccharomycetales</taxon>
        <taxon>Saccharomycetaceae</taxon>
        <taxon>Torulaspora</taxon>
    </lineage>
</organism>
<evidence type="ECO:0000256" key="4">
    <source>
        <dbReference type="ARBA" id="ARBA00022527"/>
    </source>
</evidence>
<dbReference type="STRING" id="1076872.G8ZYV7"/>
<dbReference type="InterPro" id="IPR008271">
    <property type="entry name" value="Ser/Thr_kinase_AS"/>
</dbReference>
<dbReference type="Proteomes" id="UP000005627">
    <property type="component" value="Chromosome 7"/>
</dbReference>
<name>G8ZYV7_TORDE</name>
<keyword evidence="3" id="KW-0963">Cytoplasm</keyword>
<evidence type="ECO:0000256" key="10">
    <source>
        <dbReference type="ARBA" id="ARBA00023212"/>
    </source>
</evidence>
<dbReference type="Gene3D" id="1.10.510.10">
    <property type="entry name" value="Transferase(Phosphotransferase) domain 1"/>
    <property type="match status" value="1"/>
</dbReference>
<dbReference type="InterPro" id="IPR000719">
    <property type="entry name" value="Prot_kinase_dom"/>
</dbReference>
<feature type="compositionally biased region" description="Polar residues" evidence="14">
    <location>
        <begin position="379"/>
        <end position="391"/>
    </location>
</feature>
<evidence type="ECO:0000256" key="14">
    <source>
        <dbReference type="SAM" id="MobiDB-lite"/>
    </source>
</evidence>
<dbReference type="OrthoDB" id="2018507at2759"/>
<dbReference type="InterPro" id="IPR011009">
    <property type="entry name" value="Kinase-like_dom_sf"/>
</dbReference>
<feature type="region of interest" description="Disordered" evidence="14">
    <location>
        <begin position="563"/>
        <end position="638"/>
    </location>
</feature>
<feature type="compositionally biased region" description="Basic residues" evidence="14">
    <location>
        <begin position="600"/>
        <end position="617"/>
    </location>
</feature>
<dbReference type="FunCoup" id="G8ZYV7">
    <property type="interactions" value="271"/>
</dbReference>
<dbReference type="eggNOG" id="KOG1989">
    <property type="taxonomic scope" value="Eukaryota"/>
</dbReference>
<keyword evidence="4" id="KW-0723">Serine/threonine-protein kinase</keyword>
<evidence type="ECO:0000256" key="2">
    <source>
        <dbReference type="ARBA" id="ARBA00012513"/>
    </source>
</evidence>
<dbReference type="GO" id="GO:0005524">
    <property type="term" value="F:ATP binding"/>
    <property type="evidence" value="ECO:0007669"/>
    <property type="project" value="UniProtKB-KW"/>
</dbReference>
<evidence type="ECO:0000256" key="9">
    <source>
        <dbReference type="ARBA" id="ARBA00022840"/>
    </source>
</evidence>
<dbReference type="KEGG" id="tdl:TDEL_0G02150"/>
<keyword evidence="6" id="KW-0808">Transferase</keyword>
<evidence type="ECO:0000256" key="3">
    <source>
        <dbReference type="ARBA" id="ARBA00022490"/>
    </source>
</evidence>
<dbReference type="PROSITE" id="PS00108">
    <property type="entry name" value="PROTEIN_KINASE_ST"/>
    <property type="match status" value="1"/>
</dbReference>
<dbReference type="GO" id="GO:2000369">
    <property type="term" value="P:regulation of clathrin-dependent endocytosis"/>
    <property type="evidence" value="ECO:0007669"/>
    <property type="project" value="EnsemblFungi"/>
</dbReference>
<dbReference type="PANTHER" id="PTHR22967:SF57">
    <property type="entry name" value="AUXILIN, ISOFORM A-RELATED"/>
    <property type="match status" value="1"/>
</dbReference>
<comment type="subunit">
    <text evidence="13">Interacts with ABP1, which is required for proper actin patch localization.</text>
</comment>
<dbReference type="EC" id="2.7.11.1" evidence="2"/>
<evidence type="ECO:0000313" key="16">
    <source>
        <dbReference type="EMBL" id="CCE93582.1"/>
    </source>
</evidence>
<evidence type="ECO:0000256" key="5">
    <source>
        <dbReference type="ARBA" id="ARBA00022553"/>
    </source>
</evidence>
<dbReference type="GO" id="GO:0000147">
    <property type="term" value="P:actin cortical patch assembly"/>
    <property type="evidence" value="ECO:0007669"/>
    <property type="project" value="TreeGrafter"/>
</dbReference>
<dbReference type="GO" id="GO:0030479">
    <property type="term" value="C:actin cortical patch"/>
    <property type="evidence" value="ECO:0007669"/>
    <property type="project" value="UniProtKB-SubCell"/>
</dbReference>
<feature type="compositionally biased region" description="Polar residues" evidence="14">
    <location>
        <begin position="411"/>
        <end position="421"/>
    </location>
</feature>
<proteinExistence type="predicted"/>
<evidence type="ECO:0000256" key="12">
    <source>
        <dbReference type="ARBA" id="ARBA00048679"/>
    </source>
</evidence>
<dbReference type="AlphaFoldDB" id="G8ZYV7"/>
<feature type="compositionally biased region" description="Low complexity" evidence="14">
    <location>
        <begin position="392"/>
        <end position="401"/>
    </location>
</feature>
<comment type="catalytic activity">
    <reaction evidence="11">
        <text>L-threonyl-[protein] + ATP = O-phospho-L-threonyl-[protein] + ADP + H(+)</text>
        <dbReference type="Rhea" id="RHEA:46608"/>
        <dbReference type="Rhea" id="RHEA-COMP:11060"/>
        <dbReference type="Rhea" id="RHEA-COMP:11605"/>
        <dbReference type="ChEBI" id="CHEBI:15378"/>
        <dbReference type="ChEBI" id="CHEBI:30013"/>
        <dbReference type="ChEBI" id="CHEBI:30616"/>
        <dbReference type="ChEBI" id="CHEBI:61977"/>
        <dbReference type="ChEBI" id="CHEBI:456216"/>
        <dbReference type="EC" id="2.7.11.1"/>
    </reaction>
</comment>
<keyword evidence="7" id="KW-0547">Nucleotide-binding</keyword>
<keyword evidence="17" id="KW-1185">Reference proteome</keyword>
<evidence type="ECO:0000259" key="15">
    <source>
        <dbReference type="PROSITE" id="PS50011"/>
    </source>
</evidence>
<dbReference type="SMART" id="SM00220">
    <property type="entry name" value="S_TKc"/>
    <property type="match status" value="1"/>
</dbReference>
<keyword evidence="5" id="KW-0597">Phosphoprotein</keyword>
<dbReference type="SUPFAM" id="SSF56112">
    <property type="entry name" value="Protein kinase-like (PK-like)"/>
    <property type="match status" value="1"/>
</dbReference>
<dbReference type="GO" id="GO:0004674">
    <property type="term" value="F:protein serine/threonine kinase activity"/>
    <property type="evidence" value="ECO:0007669"/>
    <property type="project" value="UniProtKB-KW"/>
</dbReference>
<comment type="catalytic activity">
    <reaction evidence="12">
        <text>L-seryl-[protein] + ATP = O-phospho-L-seryl-[protein] + ADP + H(+)</text>
        <dbReference type="Rhea" id="RHEA:17989"/>
        <dbReference type="Rhea" id="RHEA-COMP:9863"/>
        <dbReference type="Rhea" id="RHEA-COMP:11604"/>
        <dbReference type="ChEBI" id="CHEBI:15378"/>
        <dbReference type="ChEBI" id="CHEBI:29999"/>
        <dbReference type="ChEBI" id="CHEBI:30616"/>
        <dbReference type="ChEBI" id="CHEBI:83421"/>
        <dbReference type="ChEBI" id="CHEBI:456216"/>
        <dbReference type="EC" id="2.7.11.1"/>
    </reaction>
</comment>
<dbReference type="GO" id="GO:0007015">
    <property type="term" value="P:actin filament organization"/>
    <property type="evidence" value="ECO:0007669"/>
    <property type="project" value="EnsemblFungi"/>
</dbReference>
<evidence type="ECO:0000313" key="17">
    <source>
        <dbReference type="Proteomes" id="UP000005627"/>
    </source>
</evidence>
<dbReference type="HOGENOM" id="CLU_011638_3_0_1"/>
<protein>
    <recommendedName>
        <fullName evidence="2">non-specific serine/threonine protein kinase</fullName>
        <ecNumber evidence="2">2.7.11.1</ecNumber>
    </recommendedName>
</protein>
<keyword evidence="10" id="KW-0206">Cytoskeleton</keyword>
<feature type="compositionally biased region" description="Polar residues" evidence="14">
    <location>
        <begin position="428"/>
        <end position="438"/>
    </location>
</feature>
<dbReference type="PROSITE" id="PS50011">
    <property type="entry name" value="PROTEIN_KINASE_DOM"/>
    <property type="match status" value="1"/>
</dbReference>
<dbReference type="InParanoid" id="G8ZYV7"/>
<dbReference type="RefSeq" id="XP_003682793.1">
    <property type="nucleotide sequence ID" value="XM_003682745.1"/>
</dbReference>
<keyword evidence="9" id="KW-0067">ATP-binding</keyword>
<reference evidence="16 17" key="1">
    <citation type="journal article" date="2011" name="Proc. Natl. Acad. Sci. U.S.A.">
        <title>Evolutionary erosion of yeast sex chromosomes by mating-type switching accidents.</title>
        <authorList>
            <person name="Gordon J.L."/>
            <person name="Armisen D."/>
            <person name="Proux-Wera E."/>
            <person name="Oheigeartaigh S.S."/>
            <person name="Byrne K.P."/>
            <person name="Wolfe K.H."/>
        </authorList>
    </citation>
    <scope>NUCLEOTIDE SEQUENCE [LARGE SCALE GENOMIC DNA]</scope>
    <source>
        <strain evidence="17">ATCC 10662 / CBS 1146 / NBRC 0425 / NCYC 2629 / NRRL Y-866</strain>
    </source>
</reference>
<gene>
    <name evidence="16" type="primary">TDEL0G02150</name>
    <name evidence="16" type="ORF">TDEL_0G02150</name>
</gene>
<sequence length="661" mass="73459">MNQPEIPNYNPGTVLTVGSHHAKVISYLTSGGFAQVYSAEIQPADAFIDSNVACLKRVIVPDKPSLNTLRAEVDAMKLLRNNKHVVSYIDSHAAKSSFPNGSYEVFLLMEYCAGGGLIDFMNTRLQNRLQEFEILNIMSQVTQGIAAMHALQPPLIHRDIKIENVLISHTGQYKVCDFGSVCGVIRPPQNPQEFAYVQHDVLKNTTAQYRSPEMIDLYRGHPIDEKSDIWALGVFLYKLCYYTTPFEKGGELAILHSRFQFPAQPIYSDRLKGLIRRMLMENPDQRPNVCQVLEDVSRMQGIQCPVRNFYLLRAMEQQQQSTQNQLRYSRTQPVLNVPIISQPVGFPMHQISGAPLGSSTSHIVPSNSVPILAARPRSAGSNGTGRSFQTPSTSSLSAKSSQTFHRAASRSPVSTHLSTSPVRHGRGNISQIVESNRTSFDRPRYVDSVTQTSDTEEEPLKVASKSSVSLPARESHAVADKSSVVRSSSLRSKSTSSERPAVAPKQQVAVPHTKLEHIYAAKIPTGRQSLRQESEIEIPLTSVRSREAKESIQRRVRDLLNSSEDLPLSKSEPKKDEPKRGQLSKTHHDEKPSVKEKSKQKVRPRAPPKPAHLRPKPPPKPAFLSGKKMVDTEPSEAGKAVIDAKVESLERDLRKEVTGTL</sequence>
<evidence type="ECO:0000256" key="1">
    <source>
        <dbReference type="ARBA" id="ARBA00004134"/>
    </source>
</evidence>
<dbReference type="GeneID" id="11505328"/>
<evidence type="ECO:0000256" key="13">
    <source>
        <dbReference type="ARBA" id="ARBA00065090"/>
    </source>
</evidence>